<feature type="region of interest" description="Disordered" evidence="1">
    <location>
        <begin position="134"/>
        <end position="175"/>
    </location>
</feature>
<proteinExistence type="predicted"/>
<reference evidence="2 3" key="1">
    <citation type="journal article" date="2019" name="Commun. Biol.">
        <title>The bagworm genome reveals a unique fibroin gene that provides high tensile strength.</title>
        <authorList>
            <person name="Kono N."/>
            <person name="Nakamura H."/>
            <person name="Ohtoshi R."/>
            <person name="Tomita M."/>
            <person name="Numata K."/>
            <person name="Arakawa K."/>
        </authorList>
    </citation>
    <scope>NUCLEOTIDE SEQUENCE [LARGE SCALE GENOMIC DNA]</scope>
</reference>
<accession>A0A4C1XBZ5</accession>
<dbReference type="AlphaFoldDB" id="A0A4C1XBZ5"/>
<sequence length="175" mass="19746">MHHCVTRQFTCTQQEEEEQKQKEEEAELYEHSLDGEWMMGDWSRYSRTLATSIPWKYCILAFACSSARVDRGGIDACLRHAITCNCKPPHTAQCPWAVYLADQRAMTSLRTRRTSRCAQHPSDVPIFIIFAGERRSSSRRPRRAAGGTGAGGGAAAVKPSVKPRPYARDRTRRTS</sequence>
<dbReference type="EMBL" id="BGZK01000800">
    <property type="protein sequence ID" value="GBP60938.1"/>
    <property type="molecule type" value="Genomic_DNA"/>
</dbReference>
<comment type="caution">
    <text evidence="2">The sequence shown here is derived from an EMBL/GenBank/DDBJ whole genome shotgun (WGS) entry which is preliminary data.</text>
</comment>
<name>A0A4C1XBZ5_EUMVA</name>
<protein>
    <submittedName>
        <fullName evidence="2">Uncharacterized protein</fullName>
    </submittedName>
</protein>
<organism evidence="2 3">
    <name type="scientific">Eumeta variegata</name>
    <name type="common">Bagworm moth</name>
    <name type="synonym">Eumeta japonica</name>
    <dbReference type="NCBI Taxonomy" id="151549"/>
    <lineage>
        <taxon>Eukaryota</taxon>
        <taxon>Metazoa</taxon>
        <taxon>Ecdysozoa</taxon>
        <taxon>Arthropoda</taxon>
        <taxon>Hexapoda</taxon>
        <taxon>Insecta</taxon>
        <taxon>Pterygota</taxon>
        <taxon>Neoptera</taxon>
        <taxon>Endopterygota</taxon>
        <taxon>Lepidoptera</taxon>
        <taxon>Glossata</taxon>
        <taxon>Ditrysia</taxon>
        <taxon>Tineoidea</taxon>
        <taxon>Psychidae</taxon>
        <taxon>Oiketicinae</taxon>
        <taxon>Eumeta</taxon>
    </lineage>
</organism>
<evidence type="ECO:0000256" key="1">
    <source>
        <dbReference type="SAM" id="MobiDB-lite"/>
    </source>
</evidence>
<dbReference type="Proteomes" id="UP000299102">
    <property type="component" value="Unassembled WGS sequence"/>
</dbReference>
<evidence type="ECO:0000313" key="3">
    <source>
        <dbReference type="Proteomes" id="UP000299102"/>
    </source>
</evidence>
<evidence type="ECO:0000313" key="2">
    <source>
        <dbReference type="EMBL" id="GBP60938.1"/>
    </source>
</evidence>
<gene>
    <name evidence="2" type="ORF">EVAR_51501_1</name>
</gene>
<keyword evidence="3" id="KW-1185">Reference proteome</keyword>